<name>A0ABM9PCA5_9FLAO</name>
<organism evidence="1 2">
    <name type="scientific">Tenacibaculum polynesiense</name>
    <dbReference type="NCBI Taxonomy" id="3137857"/>
    <lineage>
        <taxon>Bacteria</taxon>
        <taxon>Pseudomonadati</taxon>
        <taxon>Bacteroidota</taxon>
        <taxon>Flavobacteriia</taxon>
        <taxon>Flavobacteriales</taxon>
        <taxon>Flavobacteriaceae</taxon>
        <taxon>Tenacibaculum</taxon>
    </lineage>
</organism>
<gene>
    <name evidence="1" type="ORF">T190423A01A_30348</name>
</gene>
<dbReference type="Proteomes" id="UP001497527">
    <property type="component" value="Unassembled WGS sequence"/>
</dbReference>
<dbReference type="EMBL" id="CAXJIO010000012">
    <property type="protein sequence ID" value="CAL2103234.1"/>
    <property type="molecule type" value="Genomic_DNA"/>
</dbReference>
<accession>A0ABM9PCA5</accession>
<evidence type="ECO:0000313" key="2">
    <source>
        <dbReference type="Proteomes" id="UP001497527"/>
    </source>
</evidence>
<protein>
    <recommendedName>
        <fullName evidence="3">WG repeat protein</fullName>
    </recommendedName>
</protein>
<dbReference type="RefSeq" id="WP_348717321.1">
    <property type="nucleotide sequence ID" value="NZ_CAXJIO010000012.1"/>
</dbReference>
<dbReference type="InterPro" id="IPR046661">
    <property type="entry name" value="DUF6770"/>
</dbReference>
<reference evidence="1 2" key="1">
    <citation type="submission" date="2024-05" db="EMBL/GenBank/DDBJ databases">
        <authorList>
            <person name="Duchaud E."/>
        </authorList>
    </citation>
    <scope>NUCLEOTIDE SEQUENCE [LARGE SCALE GENOMIC DNA]</scope>
    <source>
        <strain evidence="1">Ena-SAMPLE-TAB-13-05-2024-13:56:06:370-140308</strain>
    </source>
</reference>
<comment type="caution">
    <text evidence="1">The sequence shown here is derived from an EMBL/GenBank/DDBJ whole genome shotgun (WGS) entry which is preliminary data.</text>
</comment>
<proteinExistence type="predicted"/>
<keyword evidence="2" id="KW-1185">Reference proteome</keyword>
<evidence type="ECO:0000313" key="1">
    <source>
        <dbReference type="EMBL" id="CAL2103234.1"/>
    </source>
</evidence>
<evidence type="ECO:0008006" key="3">
    <source>
        <dbReference type="Google" id="ProtNLM"/>
    </source>
</evidence>
<sequence>MKILKLVVLFISFNLCGQSIQIKNIKDFELSNAGTLTANDNVGYYTFYTSKKEVGKKKKEGILSFFNKDLKEVTKVNFLLDNKTNRLIEVKNNGTNVAVSLYNKETKNLTYTFYDFEGKKLAFEYIIPYKKQTFAMGYYKEIQKMEEWILNYPVTNKGFLFSETIKKKRWGYRFSFVDGTEKKWTYDSPADINNRVQAAPIYSDENKIIIVEKIWGSNFDRQPDLRTVVLDINTGKEDFSVAIDYEKAPKFYTEGMVANDGRVVLFGEYYKKGHKFHSNSYNEGYFIEIYSKEGEKLSSQLLSYRNNPEFRKYLEIEDQAKQKKFGSIYFYDIVEKEDKFLIIGERFVRDVQGFSTGKAIVSASFGMLGQENWSSKYTLGDLVVLEVDKDAVLTNFYKITKDKAPSGLNSMNKWPLMNLRHMQNEYNVDYMYQEEQNGVLKVVSKNRKVEKVGKEEKLNYAVYKYHFDGNTVKKENTIPFQVAKEEQYRLIRGKENVLLLKYTDENGITLSIIK</sequence>
<dbReference type="Pfam" id="PF20559">
    <property type="entry name" value="DUF6770"/>
    <property type="match status" value="1"/>
</dbReference>